<evidence type="ECO:0000256" key="1">
    <source>
        <dbReference type="SAM" id="MobiDB-lite"/>
    </source>
</evidence>
<protein>
    <submittedName>
        <fullName evidence="2">Uncharacterized protein</fullName>
    </submittedName>
</protein>
<evidence type="ECO:0000313" key="3">
    <source>
        <dbReference type="Proteomes" id="UP000318878"/>
    </source>
</evidence>
<comment type="caution">
    <text evidence="2">The sequence shown here is derived from an EMBL/GenBank/DDBJ whole genome shotgun (WGS) entry which is preliminary data.</text>
</comment>
<reference evidence="2 3" key="1">
    <citation type="submission" date="2019-02" db="EMBL/GenBank/DDBJ databases">
        <title>Deep-cultivation of Planctomycetes and their phenomic and genomic characterization uncovers novel biology.</title>
        <authorList>
            <person name="Wiegand S."/>
            <person name="Jogler M."/>
            <person name="Boedeker C."/>
            <person name="Pinto D."/>
            <person name="Vollmers J."/>
            <person name="Rivas-Marin E."/>
            <person name="Kohn T."/>
            <person name="Peeters S.H."/>
            <person name="Heuer A."/>
            <person name="Rast P."/>
            <person name="Oberbeckmann S."/>
            <person name="Bunk B."/>
            <person name="Jeske O."/>
            <person name="Meyerdierks A."/>
            <person name="Storesund J.E."/>
            <person name="Kallscheuer N."/>
            <person name="Luecker S."/>
            <person name="Lage O.M."/>
            <person name="Pohl T."/>
            <person name="Merkel B.J."/>
            <person name="Hornburger P."/>
            <person name="Mueller R.-W."/>
            <person name="Bruemmer F."/>
            <person name="Labrenz M."/>
            <person name="Spormann A.M."/>
            <person name="Op Den Camp H."/>
            <person name="Overmann J."/>
            <person name="Amann R."/>
            <person name="Jetten M.S.M."/>
            <person name="Mascher T."/>
            <person name="Medema M.H."/>
            <person name="Devos D.P."/>
            <person name="Kaster A.-K."/>
            <person name="Ovreas L."/>
            <person name="Rohde M."/>
            <person name="Galperin M.Y."/>
            <person name="Jogler C."/>
        </authorList>
    </citation>
    <scope>NUCLEOTIDE SEQUENCE [LARGE SCALE GENOMIC DNA]</scope>
    <source>
        <strain evidence="2 3">Enr8</strain>
    </source>
</reference>
<organism evidence="2 3">
    <name type="scientific">Blastopirellula retiformator</name>
    <dbReference type="NCBI Taxonomy" id="2527970"/>
    <lineage>
        <taxon>Bacteria</taxon>
        <taxon>Pseudomonadati</taxon>
        <taxon>Planctomycetota</taxon>
        <taxon>Planctomycetia</taxon>
        <taxon>Pirellulales</taxon>
        <taxon>Pirellulaceae</taxon>
        <taxon>Blastopirellula</taxon>
    </lineage>
</organism>
<dbReference type="AlphaFoldDB" id="A0A5C5VL03"/>
<keyword evidence="3" id="KW-1185">Reference proteome</keyword>
<sequence length="166" mass="17905">MGLAQKLLTAILWATLEKAGKAFAVRDDLKEGAKHDVQLHVYGTIDGCKVDQPISGTFSVAVGKKAAANKNLAADQSLAWVLQSVDAEMAAKIEERLLADAKKLEARAKRKNKDLKEGEPTRTLHLEVDDATDQKSKDAAKRILQRYMLTGTKSTAGATSYKPAAA</sequence>
<feature type="compositionally biased region" description="Basic and acidic residues" evidence="1">
    <location>
        <begin position="114"/>
        <end position="136"/>
    </location>
</feature>
<dbReference type="EMBL" id="SJPF01000001">
    <property type="protein sequence ID" value="TWT38703.1"/>
    <property type="molecule type" value="Genomic_DNA"/>
</dbReference>
<evidence type="ECO:0000313" key="2">
    <source>
        <dbReference type="EMBL" id="TWT38703.1"/>
    </source>
</evidence>
<proteinExistence type="predicted"/>
<feature type="region of interest" description="Disordered" evidence="1">
    <location>
        <begin position="108"/>
        <end position="136"/>
    </location>
</feature>
<dbReference type="Proteomes" id="UP000318878">
    <property type="component" value="Unassembled WGS sequence"/>
</dbReference>
<name>A0A5C5VL03_9BACT</name>
<dbReference type="RefSeq" id="WP_146428934.1">
    <property type="nucleotide sequence ID" value="NZ_SJPF01000001.1"/>
</dbReference>
<accession>A0A5C5VL03</accession>
<gene>
    <name evidence="2" type="ORF">Enr8_03970</name>
</gene>